<dbReference type="PANTHER" id="PTHR44757">
    <property type="entry name" value="DIGUANYLATE CYCLASE DGCP"/>
    <property type="match status" value="1"/>
</dbReference>
<dbReference type="Pfam" id="PF13185">
    <property type="entry name" value="GAF_2"/>
    <property type="match status" value="1"/>
</dbReference>
<evidence type="ECO:0000313" key="4">
    <source>
        <dbReference type="EMBL" id="MCY6483345.1"/>
    </source>
</evidence>
<dbReference type="SUPFAM" id="SSF55785">
    <property type="entry name" value="PYP-like sensor domain (PAS domain)"/>
    <property type="match status" value="1"/>
</dbReference>
<dbReference type="RefSeq" id="WP_268039597.1">
    <property type="nucleotide sequence ID" value="NZ_JAPQER010000001.1"/>
</dbReference>
<evidence type="ECO:0000313" key="5">
    <source>
        <dbReference type="Proteomes" id="UP001078443"/>
    </source>
</evidence>
<dbReference type="EC" id="2.7.7.65" evidence="4"/>
<dbReference type="NCBIfam" id="TIGR00229">
    <property type="entry name" value="sensory_box"/>
    <property type="match status" value="1"/>
</dbReference>
<dbReference type="InterPro" id="IPR000014">
    <property type="entry name" value="PAS"/>
</dbReference>
<dbReference type="InterPro" id="IPR052155">
    <property type="entry name" value="Biofilm_reg_signaling"/>
</dbReference>
<dbReference type="PROSITE" id="PS50112">
    <property type="entry name" value="PAS"/>
    <property type="match status" value="1"/>
</dbReference>
<dbReference type="GO" id="GO:0052621">
    <property type="term" value="F:diguanylate cyclase activity"/>
    <property type="evidence" value="ECO:0007669"/>
    <property type="project" value="UniProtKB-EC"/>
</dbReference>
<evidence type="ECO:0000259" key="2">
    <source>
        <dbReference type="PROSITE" id="PS50113"/>
    </source>
</evidence>
<reference evidence="4" key="1">
    <citation type="submission" date="2022-12" db="EMBL/GenBank/DDBJ databases">
        <authorList>
            <person name="Wang J."/>
        </authorList>
    </citation>
    <scope>NUCLEOTIDE SEQUENCE</scope>
    <source>
        <strain evidence="4">HY-45-18</strain>
    </source>
</reference>
<proteinExistence type="predicted"/>
<comment type="caution">
    <text evidence="4">The sequence shown here is derived from an EMBL/GenBank/DDBJ whole genome shotgun (WGS) entry which is preliminary data.</text>
</comment>
<evidence type="ECO:0000259" key="3">
    <source>
        <dbReference type="PROSITE" id="PS50887"/>
    </source>
</evidence>
<feature type="domain" description="GGDEF" evidence="3">
    <location>
        <begin position="372"/>
        <end position="505"/>
    </location>
</feature>
<dbReference type="SMART" id="SM00091">
    <property type="entry name" value="PAS"/>
    <property type="match status" value="1"/>
</dbReference>
<organism evidence="4 5">
    <name type="scientific">Clostridium aestuarii</name>
    <dbReference type="NCBI Taxonomy" id="338193"/>
    <lineage>
        <taxon>Bacteria</taxon>
        <taxon>Bacillati</taxon>
        <taxon>Bacillota</taxon>
        <taxon>Clostridia</taxon>
        <taxon>Eubacteriales</taxon>
        <taxon>Clostridiaceae</taxon>
        <taxon>Clostridium</taxon>
    </lineage>
</organism>
<keyword evidence="5" id="KW-1185">Reference proteome</keyword>
<dbReference type="CDD" id="cd00130">
    <property type="entry name" value="PAS"/>
    <property type="match status" value="1"/>
</dbReference>
<feature type="domain" description="PAS" evidence="1">
    <location>
        <begin position="42"/>
        <end position="112"/>
    </location>
</feature>
<dbReference type="InterPro" id="IPR043128">
    <property type="entry name" value="Rev_trsase/Diguanyl_cyclase"/>
</dbReference>
<dbReference type="Gene3D" id="3.30.450.40">
    <property type="match status" value="1"/>
</dbReference>
<keyword evidence="4" id="KW-0808">Transferase</keyword>
<name>A0ABT4CWH2_9CLOT</name>
<dbReference type="SMART" id="SM00065">
    <property type="entry name" value="GAF"/>
    <property type="match status" value="1"/>
</dbReference>
<dbReference type="InterPro" id="IPR029016">
    <property type="entry name" value="GAF-like_dom_sf"/>
</dbReference>
<dbReference type="Gene3D" id="3.30.70.270">
    <property type="match status" value="1"/>
</dbReference>
<dbReference type="InterPro" id="IPR000700">
    <property type="entry name" value="PAS-assoc_C"/>
</dbReference>
<dbReference type="SUPFAM" id="SSF55073">
    <property type="entry name" value="Nucleotide cyclase"/>
    <property type="match status" value="1"/>
</dbReference>
<dbReference type="CDD" id="cd01949">
    <property type="entry name" value="GGDEF"/>
    <property type="match status" value="1"/>
</dbReference>
<keyword evidence="4" id="KW-0548">Nucleotidyltransferase</keyword>
<dbReference type="Gene3D" id="3.30.450.20">
    <property type="entry name" value="PAS domain"/>
    <property type="match status" value="1"/>
</dbReference>
<dbReference type="InterPro" id="IPR035965">
    <property type="entry name" value="PAS-like_dom_sf"/>
</dbReference>
<dbReference type="Proteomes" id="UP001078443">
    <property type="component" value="Unassembled WGS sequence"/>
</dbReference>
<dbReference type="EMBL" id="JAPQER010000001">
    <property type="protein sequence ID" value="MCY6483345.1"/>
    <property type="molecule type" value="Genomic_DNA"/>
</dbReference>
<dbReference type="SMART" id="SM00267">
    <property type="entry name" value="GGDEF"/>
    <property type="match status" value="1"/>
</dbReference>
<dbReference type="Pfam" id="PF00989">
    <property type="entry name" value="PAS"/>
    <property type="match status" value="1"/>
</dbReference>
<gene>
    <name evidence="4" type="ORF">OW763_03110</name>
</gene>
<dbReference type="Pfam" id="PF00990">
    <property type="entry name" value="GGDEF"/>
    <property type="match status" value="1"/>
</dbReference>
<dbReference type="PROSITE" id="PS50113">
    <property type="entry name" value="PAC"/>
    <property type="match status" value="1"/>
</dbReference>
<dbReference type="SUPFAM" id="SSF55781">
    <property type="entry name" value="GAF domain-like"/>
    <property type="match status" value="1"/>
</dbReference>
<dbReference type="InterPro" id="IPR013767">
    <property type="entry name" value="PAS_fold"/>
</dbReference>
<dbReference type="PROSITE" id="PS50887">
    <property type="entry name" value="GGDEF"/>
    <property type="match status" value="1"/>
</dbReference>
<dbReference type="NCBIfam" id="TIGR00254">
    <property type="entry name" value="GGDEF"/>
    <property type="match status" value="1"/>
</dbReference>
<dbReference type="InterPro" id="IPR000160">
    <property type="entry name" value="GGDEF_dom"/>
</dbReference>
<protein>
    <submittedName>
        <fullName evidence="4">Diguanylate cyclase</fullName>
        <ecNumber evidence="4">2.7.7.65</ecNumber>
    </submittedName>
</protein>
<dbReference type="InterPro" id="IPR029787">
    <property type="entry name" value="Nucleotide_cyclase"/>
</dbReference>
<evidence type="ECO:0000259" key="1">
    <source>
        <dbReference type="PROSITE" id="PS50112"/>
    </source>
</evidence>
<sequence length="518" mass="60259">MNIIKKIVSLFKRKNRKKNLITGEESYNTKEIQQILSAFQENLEFFQILIDTIPNPIFYKDEYGIYKHCNNAFIEYVGLKRKEIIEHSVYEVYPKELADIYYKADNELMKSKGKQTYEAKLLYNDGSFHDVIFNKAVLINKQNEVKGLVGVVMDITNQNIDKKRMERLLKLKDAVLEISHAIIGLNNINELFELILEKATELMGNSELACVLVLDEDDNLKIVACKGYDAEKGKEFSINLKDSFFWIKTNGNPEKTIIINDIQDMIKTKFPVILENKEEIKVQSSISAPIIIGGKLYGLINVDSSRNHVYDESDLEIMEYMRSKIAIALNNHKLYEQIIYLSRYDKLTNVYNRRYFEELFDKHIKKTAINNEQFLLGMFDLNGLKLINDSYGHLAGDELIKTFASRLSNLIGYSDIVARFGGDEFVSIINDTDLQNTIKKIRELIKEFNDNPIRFEENSFKCSFSYGIAKFPQEGKEYDELMKIADERMYKNKQKVKNSKKYLQNQIINKDIVVHNKV</sequence>
<dbReference type="PANTHER" id="PTHR44757:SF2">
    <property type="entry name" value="BIOFILM ARCHITECTURE MAINTENANCE PROTEIN MBAA"/>
    <property type="match status" value="1"/>
</dbReference>
<dbReference type="InterPro" id="IPR003018">
    <property type="entry name" value="GAF"/>
</dbReference>
<accession>A0ABT4CWH2</accession>
<feature type="domain" description="PAC" evidence="2">
    <location>
        <begin position="115"/>
        <end position="167"/>
    </location>
</feature>